<dbReference type="Gene3D" id="1.20.5.170">
    <property type="match status" value="1"/>
</dbReference>
<feature type="compositionally biased region" description="Basic and acidic residues" evidence="1">
    <location>
        <begin position="1"/>
        <end position="15"/>
    </location>
</feature>
<dbReference type="InterPro" id="IPR046347">
    <property type="entry name" value="bZIP_sf"/>
</dbReference>
<dbReference type="EMBL" id="HBGH01009873">
    <property type="protein sequence ID" value="CAD9233390.1"/>
    <property type="molecule type" value="Transcribed_RNA"/>
</dbReference>
<evidence type="ECO:0000256" key="1">
    <source>
        <dbReference type="SAM" id="MobiDB-lite"/>
    </source>
</evidence>
<dbReference type="PROSITE" id="PS50217">
    <property type="entry name" value="BZIP"/>
    <property type="match status" value="1"/>
</dbReference>
<evidence type="ECO:0000259" key="2">
    <source>
        <dbReference type="PROSITE" id="PS50217"/>
    </source>
</evidence>
<gene>
    <name evidence="3" type="ORF">CCAE0312_LOCUS5476</name>
</gene>
<dbReference type="Pfam" id="PF07716">
    <property type="entry name" value="bZIP_2"/>
    <property type="match status" value="1"/>
</dbReference>
<feature type="region of interest" description="Disordered" evidence="1">
    <location>
        <begin position="1"/>
        <end position="118"/>
    </location>
</feature>
<dbReference type="InterPro" id="IPR004827">
    <property type="entry name" value="bZIP"/>
</dbReference>
<dbReference type="SMART" id="SM00338">
    <property type="entry name" value="BRLZ"/>
    <property type="match status" value="1"/>
</dbReference>
<feature type="compositionally biased region" description="Polar residues" evidence="1">
    <location>
        <begin position="34"/>
        <end position="51"/>
    </location>
</feature>
<proteinExistence type="predicted"/>
<accession>A0A7S1XF14</accession>
<evidence type="ECO:0000313" key="3">
    <source>
        <dbReference type="EMBL" id="CAD9233390.1"/>
    </source>
</evidence>
<sequence length="168" mass="19174">MQAKTAMREVHDKAEILVGGQGHHSKQRRLLAESSPTSPLSSMQETGSSKNVWLEFEEDPPRDDQHSTSALIPDKLKKREHQRSWRPDPSLTSEQIRAARAQRNRESARRSRERQKLDRQIIEERVQGLFQENDSLRKVVECLRAARDSLVAQLQDASGGVDVSSLER</sequence>
<dbReference type="PROSITE" id="PS00036">
    <property type="entry name" value="BZIP_BASIC"/>
    <property type="match status" value="1"/>
</dbReference>
<dbReference type="AlphaFoldDB" id="A0A7S1XF14"/>
<reference evidence="3" key="1">
    <citation type="submission" date="2021-01" db="EMBL/GenBank/DDBJ databases">
        <authorList>
            <person name="Corre E."/>
            <person name="Pelletier E."/>
            <person name="Niang G."/>
            <person name="Scheremetjew M."/>
            <person name="Finn R."/>
            <person name="Kale V."/>
            <person name="Holt S."/>
            <person name="Cochrane G."/>
            <person name="Meng A."/>
            <person name="Brown T."/>
            <person name="Cohen L."/>
        </authorList>
    </citation>
    <scope>NUCLEOTIDE SEQUENCE</scope>
    <source>
        <strain evidence="3">SAG 36.94</strain>
    </source>
</reference>
<feature type="compositionally biased region" description="Basic and acidic residues" evidence="1">
    <location>
        <begin position="103"/>
        <end position="118"/>
    </location>
</feature>
<organism evidence="3">
    <name type="scientific">Compsopogon caeruleus</name>
    <dbReference type="NCBI Taxonomy" id="31354"/>
    <lineage>
        <taxon>Eukaryota</taxon>
        <taxon>Rhodophyta</taxon>
        <taxon>Compsopogonophyceae</taxon>
        <taxon>Compsopogonales</taxon>
        <taxon>Compsopogonaceae</taxon>
        <taxon>Compsopogon</taxon>
    </lineage>
</organism>
<dbReference type="GO" id="GO:0003700">
    <property type="term" value="F:DNA-binding transcription factor activity"/>
    <property type="evidence" value="ECO:0007669"/>
    <property type="project" value="InterPro"/>
</dbReference>
<protein>
    <recommendedName>
        <fullName evidence="2">BZIP domain-containing protein</fullName>
    </recommendedName>
</protein>
<feature type="compositionally biased region" description="Basic and acidic residues" evidence="1">
    <location>
        <begin position="74"/>
        <end position="86"/>
    </location>
</feature>
<feature type="domain" description="BZIP" evidence="2">
    <location>
        <begin position="94"/>
        <end position="157"/>
    </location>
</feature>
<dbReference type="SUPFAM" id="SSF57959">
    <property type="entry name" value="Leucine zipper domain"/>
    <property type="match status" value="1"/>
</dbReference>
<name>A0A7S1XF14_9RHOD</name>